<feature type="non-terminal residue" evidence="1">
    <location>
        <position position="248"/>
    </location>
</feature>
<proteinExistence type="predicted"/>
<dbReference type="EMBL" id="BARW01030457">
    <property type="protein sequence ID" value="GAJ06131.1"/>
    <property type="molecule type" value="Genomic_DNA"/>
</dbReference>
<dbReference type="AlphaFoldDB" id="X1V1U6"/>
<protein>
    <submittedName>
        <fullName evidence="1">Uncharacterized protein</fullName>
    </submittedName>
</protein>
<organism evidence="1">
    <name type="scientific">marine sediment metagenome</name>
    <dbReference type="NCBI Taxonomy" id="412755"/>
    <lineage>
        <taxon>unclassified sequences</taxon>
        <taxon>metagenomes</taxon>
        <taxon>ecological metagenomes</taxon>
    </lineage>
</organism>
<feature type="non-terminal residue" evidence="1">
    <location>
        <position position="1"/>
    </location>
</feature>
<evidence type="ECO:0000313" key="1">
    <source>
        <dbReference type="EMBL" id="GAJ06131.1"/>
    </source>
</evidence>
<name>X1V1U6_9ZZZZ</name>
<comment type="caution">
    <text evidence="1">The sequence shown here is derived from an EMBL/GenBank/DDBJ whole genome shotgun (WGS) entry which is preliminary data.</text>
</comment>
<gene>
    <name evidence="1" type="ORF">S12H4_48689</name>
</gene>
<reference evidence="1" key="1">
    <citation type="journal article" date="2014" name="Front. Microbiol.">
        <title>High frequency of phylogenetically diverse reductive dehalogenase-homologous genes in deep subseafloor sedimentary metagenomes.</title>
        <authorList>
            <person name="Kawai M."/>
            <person name="Futagami T."/>
            <person name="Toyoda A."/>
            <person name="Takaki Y."/>
            <person name="Nishi S."/>
            <person name="Hori S."/>
            <person name="Arai W."/>
            <person name="Tsubouchi T."/>
            <person name="Morono Y."/>
            <person name="Uchiyama I."/>
            <person name="Ito T."/>
            <person name="Fujiyama A."/>
            <person name="Inagaki F."/>
            <person name="Takami H."/>
        </authorList>
    </citation>
    <scope>NUCLEOTIDE SEQUENCE</scope>
    <source>
        <strain evidence="1">Expedition CK06-06</strain>
    </source>
</reference>
<sequence>GLNSPLVEEGQKCWIQDWLTFLFIAEQMGLTWNELLAQVETIPFEQLRDNYPVGESMAKKTITEWIKEQVEEKMKWPIVGGWWCDDGIRGEEPDAQPWTPEYAELQLELRQNLYTKVRIFDPDKINRPFTEQFNMTEQGIVKGHWRSGWKGQWREKPRTCDIVFIDTYPFDQSDDVMREQITDSFEKFPKPYCRDTQVIGQINACSFRPGSIRIAYQVWKELINSADFDNPYKGNIALAYYKDEFVRR</sequence>
<accession>X1V1U6</accession>